<dbReference type="Proteomes" id="UP001287286">
    <property type="component" value="Unassembled WGS sequence"/>
</dbReference>
<dbReference type="EMBL" id="JAWRVI010000077">
    <property type="protein sequence ID" value="KAK4081020.1"/>
    <property type="molecule type" value="Genomic_DNA"/>
</dbReference>
<proteinExistence type="predicted"/>
<comment type="caution">
    <text evidence="1">The sequence shown here is derived from an EMBL/GenBank/DDBJ whole genome shotgun (WGS) entry which is preliminary data.</text>
</comment>
<sequence>MPLIAALQVRNVRPRGIVELVRCVLVHRLQVHDDHAVASNEKVVQLQVAVPDSKLLQLPKGYFESPLELGGLQPGFLLPARLLAFDFGQDQGAGALTRALAKAPGYQRPLQGPQLLVHALLVVEVAVPAGLELLDNDPGWEEVIGGNALSKGGEKSGKIAQNRTYEAAEGAADDGEPQNVGVMAVVRASDGGYRDISESEL</sequence>
<name>A0ABR0BIM6_PURLI</name>
<evidence type="ECO:0000313" key="2">
    <source>
        <dbReference type="Proteomes" id="UP001287286"/>
    </source>
</evidence>
<evidence type="ECO:0000313" key="1">
    <source>
        <dbReference type="EMBL" id="KAK4081020.1"/>
    </source>
</evidence>
<keyword evidence="2" id="KW-1185">Reference proteome</keyword>
<organism evidence="1 2">
    <name type="scientific">Purpureocillium lilacinum</name>
    <name type="common">Paecilomyces lilacinus</name>
    <dbReference type="NCBI Taxonomy" id="33203"/>
    <lineage>
        <taxon>Eukaryota</taxon>
        <taxon>Fungi</taxon>
        <taxon>Dikarya</taxon>
        <taxon>Ascomycota</taxon>
        <taxon>Pezizomycotina</taxon>
        <taxon>Sordariomycetes</taxon>
        <taxon>Hypocreomycetidae</taxon>
        <taxon>Hypocreales</taxon>
        <taxon>Ophiocordycipitaceae</taxon>
        <taxon>Purpureocillium</taxon>
    </lineage>
</organism>
<protein>
    <submittedName>
        <fullName evidence="1">Uncharacterized protein</fullName>
    </submittedName>
</protein>
<reference evidence="1 2" key="1">
    <citation type="journal article" date="2024" name="Microbiol. Resour. Announc.">
        <title>Genome annotations for the ascomycete fungi Trichoderma harzianum, Trichoderma aggressivum, and Purpureocillium lilacinum.</title>
        <authorList>
            <person name="Beijen E.P.W."/>
            <person name="Ohm R.A."/>
        </authorList>
    </citation>
    <scope>NUCLEOTIDE SEQUENCE [LARGE SCALE GENOMIC DNA]</scope>
    <source>
        <strain evidence="1 2">CBS 150709</strain>
    </source>
</reference>
<accession>A0ABR0BIM6</accession>
<gene>
    <name evidence="1" type="ORF">Purlil1_11777</name>
</gene>